<dbReference type="Proteomes" id="UP000593892">
    <property type="component" value="Chromosome"/>
</dbReference>
<name>A0A7S7NUP1_PALFE</name>
<reference evidence="1 2" key="1">
    <citation type="submission" date="2020-10" db="EMBL/GenBank/DDBJ databases">
        <title>Complete genome sequence of Paludibaculum fermentans P105T, a facultatively anaerobic acidobacterium capable of dissimilatory Fe(III) reduction.</title>
        <authorList>
            <person name="Dedysh S.N."/>
            <person name="Beletsky A.V."/>
            <person name="Kulichevskaya I.S."/>
            <person name="Mardanov A.V."/>
            <person name="Ravin N.V."/>
        </authorList>
    </citation>
    <scope>NUCLEOTIDE SEQUENCE [LARGE SCALE GENOMIC DNA]</scope>
    <source>
        <strain evidence="1 2">P105</strain>
    </source>
</reference>
<keyword evidence="2" id="KW-1185">Reference proteome</keyword>
<gene>
    <name evidence="1" type="ORF">IRI77_09440</name>
</gene>
<organism evidence="1 2">
    <name type="scientific">Paludibaculum fermentans</name>
    <dbReference type="NCBI Taxonomy" id="1473598"/>
    <lineage>
        <taxon>Bacteria</taxon>
        <taxon>Pseudomonadati</taxon>
        <taxon>Acidobacteriota</taxon>
        <taxon>Terriglobia</taxon>
        <taxon>Bryobacterales</taxon>
        <taxon>Bryobacteraceae</taxon>
        <taxon>Paludibaculum</taxon>
    </lineage>
</organism>
<dbReference type="KEGG" id="pfer:IRI77_09440"/>
<accession>A0A7S7NUP1</accession>
<dbReference type="EMBL" id="CP063849">
    <property type="protein sequence ID" value="QOY90155.1"/>
    <property type="molecule type" value="Genomic_DNA"/>
</dbReference>
<dbReference type="RefSeq" id="WP_194451820.1">
    <property type="nucleotide sequence ID" value="NZ_CP063849.1"/>
</dbReference>
<evidence type="ECO:0000313" key="2">
    <source>
        <dbReference type="Proteomes" id="UP000593892"/>
    </source>
</evidence>
<dbReference type="AlphaFoldDB" id="A0A7S7NUP1"/>
<proteinExistence type="predicted"/>
<dbReference type="Pfam" id="PF17132">
    <property type="entry name" value="Glyco_hydro_106"/>
    <property type="match status" value="1"/>
</dbReference>
<sequence>MSLSRRLTDGEHYFLSNRLDRGQTISASFRVSGKRPELWHAEDGRVEPVFYRIENGRTTVPLQFDAGLHRSSTT</sequence>
<evidence type="ECO:0000313" key="1">
    <source>
        <dbReference type="EMBL" id="QOY90155.1"/>
    </source>
</evidence>
<protein>
    <submittedName>
        <fullName evidence="1">Uncharacterized protein</fullName>
    </submittedName>
</protein>